<dbReference type="InterPro" id="IPR000847">
    <property type="entry name" value="LysR_HTH_N"/>
</dbReference>
<name>A0ABT0WTT0_9BURK</name>
<evidence type="ECO:0000256" key="4">
    <source>
        <dbReference type="ARBA" id="ARBA00023163"/>
    </source>
</evidence>
<dbReference type="InterPro" id="IPR036388">
    <property type="entry name" value="WH-like_DNA-bd_sf"/>
</dbReference>
<keyword evidence="3" id="KW-0238">DNA-binding</keyword>
<evidence type="ECO:0000256" key="3">
    <source>
        <dbReference type="ARBA" id="ARBA00023125"/>
    </source>
</evidence>
<dbReference type="Gene3D" id="3.40.190.10">
    <property type="entry name" value="Periplasmic binding protein-like II"/>
    <property type="match status" value="2"/>
</dbReference>
<comment type="similarity">
    <text evidence="1">Belongs to the LysR transcriptional regulatory family.</text>
</comment>
<accession>A0ABT0WTT0</accession>
<dbReference type="Pfam" id="PF00126">
    <property type="entry name" value="HTH_1"/>
    <property type="match status" value="1"/>
</dbReference>
<sequence length="296" mass="32410">MRALDTHALTLFCAVARCLNFRQAAEQLHMTQPPLSRAIKTLEERLGARLFERDTQGVALTQAGHTLLPQALHILNLLDIAQTSLRQDSAPARLRLGLTSSVAAGLFRPLLAALEGQLGSICLELTSAPSPRLVAGVRKGQLDAALLALPSATFELAVQPLARQPMMLALPAGHRLAKKRKLSLFDIAQESVYWFERARQPAFFDHCQQVFRRHGFAPIFLREAPDHHVLLGDVAAGKGMALLADSFRALRLAGVAYRPLVEGEELAAGIGLAWREEHGHAALPLLRQLAQEHLKK</sequence>
<dbReference type="PANTHER" id="PTHR30346:SF17">
    <property type="entry name" value="LYSR FAMILY TRANSCRIPTIONAL REGULATOR"/>
    <property type="match status" value="1"/>
</dbReference>
<dbReference type="SUPFAM" id="SSF53850">
    <property type="entry name" value="Periplasmic binding protein-like II"/>
    <property type="match status" value="1"/>
</dbReference>
<protein>
    <submittedName>
        <fullName evidence="6">LysR family transcriptional regulator</fullName>
    </submittedName>
</protein>
<evidence type="ECO:0000313" key="6">
    <source>
        <dbReference type="EMBL" id="MCM2567149.1"/>
    </source>
</evidence>
<organism evidence="6 7">
    <name type="scientific">Janthinobacterium kumbetense</name>
    <dbReference type="NCBI Taxonomy" id="2950280"/>
    <lineage>
        <taxon>Bacteria</taxon>
        <taxon>Pseudomonadati</taxon>
        <taxon>Pseudomonadota</taxon>
        <taxon>Betaproteobacteria</taxon>
        <taxon>Burkholderiales</taxon>
        <taxon>Oxalobacteraceae</taxon>
        <taxon>Janthinobacterium</taxon>
    </lineage>
</organism>
<keyword evidence="2" id="KW-0805">Transcription regulation</keyword>
<reference evidence="6 7" key="1">
    <citation type="submission" date="2022-06" db="EMBL/GenBank/DDBJ databases">
        <title>Janthinobacterium kumbetensis sp. nov., isolated from spring water in Turkey.</title>
        <authorList>
            <person name="Inan Bektas K."/>
            <person name="Belduz A.A."/>
            <person name="Canakci S."/>
            <person name="Nalcaoglu A."/>
            <person name="Ceylan E."/>
            <person name="Kati H."/>
        </authorList>
    </citation>
    <scope>NUCLEOTIDE SEQUENCE [LARGE SCALE GENOMIC DNA]</scope>
    <source>
        <strain evidence="6 7">GK</strain>
    </source>
</reference>
<evidence type="ECO:0000256" key="1">
    <source>
        <dbReference type="ARBA" id="ARBA00009437"/>
    </source>
</evidence>
<dbReference type="PANTHER" id="PTHR30346">
    <property type="entry name" value="TRANSCRIPTIONAL DUAL REGULATOR HCAR-RELATED"/>
    <property type="match status" value="1"/>
</dbReference>
<comment type="caution">
    <text evidence="6">The sequence shown here is derived from an EMBL/GenBank/DDBJ whole genome shotgun (WGS) entry which is preliminary data.</text>
</comment>
<keyword evidence="7" id="KW-1185">Reference proteome</keyword>
<evidence type="ECO:0000313" key="7">
    <source>
        <dbReference type="Proteomes" id="UP001202243"/>
    </source>
</evidence>
<dbReference type="PROSITE" id="PS50931">
    <property type="entry name" value="HTH_LYSR"/>
    <property type="match status" value="1"/>
</dbReference>
<dbReference type="RefSeq" id="WP_251350411.1">
    <property type="nucleotide sequence ID" value="NZ_JAMQGR010000005.1"/>
</dbReference>
<evidence type="ECO:0000256" key="2">
    <source>
        <dbReference type="ARBA" id="ARBA00023015"/>
    </source>
</evidence>
<dbReference type="InterPro" id="IPR005119">
    <property type="entry name" value="LysR_subst-bd"/>
</dbReference>
<dbReference type="SUPFAM" id="SSF46785">
    <property type="entry name" value="Winged helix' DNA-binding domain"/>
    <property type="match status" value="1"/>
</dbReference>
<feature type="domain" description="HTH lysR-type" evidence="5">
    <location>
        <begin position="4"/>
        <end position="61"/>
    </location>
</feature>
<keyword evidence="4" id="KW-0804">Transcription</keyword>
<dbReference type="EMBL" id="JAMQGR010000005">
    <property type="protein sequence ID" value="MCM2567149.1"/>
    <property type="molecule type" value="Genomic_DNA"/>
</dbReference>
<dbReference type="Pfam" id="PF03466">
    <property type="entry name" value="LysR_substrate"/>
    <property type="match status" value="1"/>
</dbReference>
<dbReference type="CDD" id="cd08414">
    <property type="entry name" value="PBP2_LTTR_aromatics_like"/>
    <property type="match status" value="1"/>
</dbReference>
<dbReference type="Proteomes" id="UP001202243">
    <property type="component" value="Unassembled WGS sequence"/>
</dbReference>
<gene>
    <name evidence="6" type="ORF">NCG91_16195</name>
</gene>
<dbReference type="InterPro" id="IPR036390">
    <property type="entry name" value="WH_DNA-bd_sf"/>
</dbReference>
<proteinExistence type="inferred from homology"/>
<dbReference type="Gene3D" id="1.10.10.10">
    <property type="entry name" value="Winged helix-like DNA-binding domain superfamily/Winged helix DNA-binding domain"/>
    <property type="match status" value="1"/>
</dbReference>
<dbReference type="PRINTS" id="PR00039">
    <property type="entry name" value="HTHLYSR"/>
</dbReference>
<evidence type="ECO:0000259" key="5">
    <source>
        <dbReference type="PROSITE" id="PS50931"/>
    </source>
</evidence>